<protein>
    <submittedName>
        <fullName evidence="2">DUF397 domain-containing protein</fullName>
    </submittedName>
</protein>
<dbReference type="Proteomes" id="UP001501447">
    <property type="component" value="Unassembled WGS sequence"/>
</dbReference>
<evidence type="ECO:0000313" key="2">
    <source>
        <dbReference type="EMBL" id="GAA2639547.1"/>
    </source>
</evidence>
<feature type="domain" description="DUF397" evidence="1">
    <location>
        <begin position="14"/>
        <end position="65"/>
    </location>
</feature>
<dbReference type="RefSeq" id="WP_344570721.1">
    <property type="nucleotide sequence ID" value="NZ_BAAARJ010000035.1"/>
</dbReference>
<reference evidence="3" key="1">
    <citation type="journal article" date="2019" name="Int. J. Syst. Evol. Microbiol.">
        <title>The Global Catalogue of Microorganisms (GCM) 10K type strain sequencing project: providing services to taxonomists for standard genome sequencing and annotation.</title>
        <authorList>
            <consortium name="The Broad Institute Genomics Platform"/>
            <consortium name="The Broad Institute Genome Sequencing Center for Infectious Disease"/>
            <person name="Wu L."/>
            <person name="Ma J."/>
        </authorList>
    </citation>
    <scope>NUCLEOTIDE SEQUENCE [LARGE SCALE GENOMIC DNA]</scope>
    <source>
        <strain evidence="3">JCM 16373</strain>
    </source>
</reference>
<name>A0ABP6DCM6_9ACTN</name>
<comment type="caution">
    <text evidence="2">The sequence shown here is derived from an EMBL/GenBank/DDBJ whole genome shotgun (WGS) entry which is preliminary data.</text>
</comment>
<organism evidence="2 3">
    <name type="scientific">Streptomyces axinellae</name>
    <dbReference type="NCBI Taxonomy" id="552788"/>
    <lineage>
        <taxon>Bacteria</taxon>
        <taxon>Bacillati</taxon>
        <taxon>Actinomycetota</taxon>
        <taxon>Actinomycetes</taxon>
        <taxon>Kitasatosporales</taxon>
        <taxon>Streptomycetaceae</taxon>
        <taxon>Streptomyces</taxon>
    </lineage>
</organism>
<gene>
    <name evidence="2" type="ORF">GCM10009863_65700</name>
</gene>
<accession>A0ABP6DCM6</accession>
<sequence>MTNEQEAARLHELPWRKSSYSGSGGGNCVEVAHAASTVHIRDSKERRGPVLSVAATPWAAFIESVAR</sequence>
<keyword evidence="3" id="KW-1185">Reference proteome</keyword>
<dbReference type="Pfam" id="PF04149">
    <property type="entry name" value="DUF397"/>
    <property type="match status" value="1"/>
</dbReference>
<evidence type="ECO:0000313" key="3">
    <source>
        <dbReference type="Proteomes" id="UP001501447"/>
    </source>
</evidence>
<dbReference type="InterPro" id="IPR007278">
    <property type="entry name" value="DUF397"/>
</dbReference>
<dbReference type="EMBL" id="BAAARJ010000035">
    <property type="protein sequence ID" value="GAA2639547.1"/>
    <property type="molecule type" value="Genomic_DNA"/>
</dbReference>
<proteinExistence type="predicted"/>
<evidence type="ECO:0000259" key="1">
    <source>
        <dbReference type="Pfam" id="PF04149"/>
    </source>
</evidence>